<comment type="caution">
    <text evidence="2">The sequence shown here is derived from an EMBL/GenBank/DDBJ whole genome shotgun (WGS) entry which is preliminary data.</text>
</comment>
<reference evidence="2 3" key="1">
    <citation type="journal article" date="2019" name="Int. J. Syst. Evol. Microbiol.">
        <title>The Global Catalogue of Microorganisms (GCM) 10K type strain sequencing project: providing services to taxonomists for standard genome sequencing and annotation.</title>
        <authorList>
            <consortium name="The Broad Institute Genomics Platform"/>
            <consortium name="The Broad Institute Genome Sequencing Center for Infectious Disease"/>
            <person name="Wu L."/>
            <person name="Ma J."/>
        </authorList>
    </citation>
    <scope>NUCLEOTIDE SEQUENCE [LARGE SCALE GENOMIC DNA]</scope>
    <source>
        <strain evidence="2 3">PJ61</strain>
    </source>
</reference>
<feature type="transmembrane region" description="Helical" evidence="1">
    <location>
        <begin position="58"/>
        <end position="78"/>
    </location>
</feature>
<dbReference type="AlphaFoldDB" id="A0ABD5SZN9"/>
<keyword evidence="1" id="KW-0472">Membrane</keyword>
<gene>
    <name evidence="2" type="ORF">ACFQDD_04055</name>
</gene>
<dbReference type="Pfam" id="PF04307">
    <property type="entry name" value="YdjM"/>
    <property type="match status" value="1"/>
</dbReference>
<keyword evidence="3" id="KW-1185">Reference proteome</keyword>
<dbReference type="EMBL" id="JBHSWT010000115">
    <property type="protein sequence ID" value="MFC6770700.1"/>
    <property type="molecule type" value="Genomic_DNA"/>
</dbReference>
<dbReference type="InterPro" id="IPR007404">
    <property type="entry name" value="YdjM-like"/>
</dbReference>
<proteinExistence type="predicted"/>
<dbReference type="Proteomes" id="UP001596274">
    <property type="component" value="Unassembled WGS sequence"/>
</dbReference>
<evidence type="ECO:0000313" key="2">
    <source>
        <dbReference type="EMBL" id="MFC6770700.1"/>
    </source>
</evidence>
<feature type="transmembrane region" description="Helical" evidence="1">
    <location>
        <begin position="31"/>
        <end position="52"/>
    </location>
</feature>
<name>A0ABD5SZN9_9EURY</name>
<evidence type="ECO:0000256" key="1">
    <source>
        <dbReference type="SAM" id="Phobius"/>
    </source>
</evidence>
<feature type="transmembrane region" description="Helical" evidence="1">
    <location>
        <begin position="90"/>
        <end position="108"/>
    </location>
</feature>
<sequence>MGRNRAGVRRPPFRVMLDETRIGRAPGAARMVDVTGHLGMALLWLAPAWFLLDHRKTAGTFVVTGVPFGMLPDIDLVLEGLVPTIKHHGVFHTVLAVTLLAAVIGPVVGKVVEPLAGNTDWLSPDAAAHSVRFGFLAVWVPGLAHVFADMLSAPDIADSIEPLWPLYHGSIGVDLVWYNNPVVNWGLLVAGVLVNVGLFLYVGGRPSST</sequence>
<organism evidence="2 3">
    <name type="scientific">Halorubrum pallidum</name>
    <dbReference type="NCBI Taxonomy" id="1526114"/>
    <lineage>
        <taxon>Archaea</taxon>
        <taxon>Methanobacteriati</taxon>
        <taxon>Methanobacteriota</taxon>
        <taxon>Stenosarchaea group</taxon>
        <taxon>Halobacteria</taxon>
        <taxon>Halobacteriales</taxon>
        <taxon>Haloferacaceae</taxon>
        <taxon>Halorubrum</taxon>
    </lineage>
</organism>
<dbReference type="GO" id="GO:0016787">
    <property type="term" value="F:hydrolase activity"/>
    <property type="evidence" value="ECO:0007669"/>
    <property type="project" value="UniProtKB-KW"/>
</dbReference>
<feature type="transmembrane region" description="Helical" evidence="1">
    <location>
        <begin position="182"/>
        <end position="202"/>
    </location>
</feature>
<accession>A0ABD5SZN9</accession>
<evidence type="ECO:0000313" key="3">
    <source>
        <dbReference type="Proteomes" id="UP001596274"/>
    </source>
</evidence>
<protein>
    <submittedName>
        <fullName evidence="2">Metal-dependent hydrolase</fullName>
    </submittedName>
</protein>
<keyword evidence="1" id="KW-0812">Transmembrane</keyword>
<keyword evidence="2" id="KW-0378">Hydrolase</keyword>
<keyword evidence="1" id="KW-1133">Transmembrane helix</keyword>